<gene>
    <name evidence="2" type="ORF">Daura_00685</name>
</gene>
<evidence type="ECO:0000256" key="1">
    <source>
        <dbReference type="SAM" id="SignalP"/>
    </source>
</evidence>
<name>A0A9Q9IG22_9ACTN</name>
<dbReference type="OrthoDB" id="4409666at2"/>
<dbReference type="Pfam" id="PF09683">
    <property type="entry name" value="Lactococcin_972"/>
    <property type="match status" value="1"/>
</dbReference>
<reference evidence="2" key="1">
    <citation type="submission" date="2021-04" db="EMBL/GenBank/DDBJ databases">
        <title>Dactylosporangium aurantiacum NRRL B-8018 full assembly.</title>
        <authorList>
            <person name="Hartkoorn R.C."/>
            <person name="Beaudoing E."/>
            <person name="Hot D."/>
        </authorList>
    </citation>
    <scope>NUCLEOTIDE SEQUENCE</scope>
    <source>
        <strain evidence="2">NRRL B-8018</strain>
    </source>
</reference>
<proteinExistence type="predicted"/>
<evidence type="ECO:0000313" key="3">
    <source>
        <dbReference type="Proteomes" id="UP001058003"/>
    </source>
</evidence>
<feature type="chain" id="PRO_5040340404" description="Lactococcin 972 family bacteriocin" evidence="1">
    <location>
        <begin position="27"/>
        <end position="96"/>
    </location>
</feature>
<dbReference type="Gene3D" id="2.60.40.2850">
    <property type="match status" value="1"/>
</dbReference>
<dbReference type="EMBL" id="CP073767">
    <property type="protein sequence ID" value="UWZ54846.1"/>
    <property type="molecule type" value="Genomic_DNA"/>
</dbReference>
<keyword evidence="3" id="KW-1185">Reference proteome</keyword>
<dbReference type="RefSeq" id="WP_052386831.1">
    <property type="nucleotide sequence ID" value="NZ_CP073767.1"/>
</dbReference>
<dbReference type="Proteomes" id="UP001058003">
    <property type="component" value="Chromosome"/>
</dbReference>
<dbReference type="KEGG" id="daur:Daura_00685"/>
<evidence type="ECO:0008006" key="4">
    <source>
        <dbReference type="Google" id="ProtNLM"/>
    </source>
</evidence>
<protein>
    <recommendedName>
        <fullName evidence="4">Lactococcin 972 family bacteriocin</fullName>
    </recommendedName>
</protein>
<organism evidence="2 3">
    <name type="scientific">Dactylosporangium aurantiacum</name>
    <dbReference type="NCBI Taxonomy" id="35754"/>
    <lineage>
        <taxon>Bacteria</taxon>
        <taxon>Bacillati</taxon>
        <taxon>Actinomycetota</taxon>
        <taxon>Actinomycetes</taxon>
        <taxon>Micromonosporales</taxon>
        <taxon>Micromonosporaceae</taxon>
        <taxon>Dactylosporangium</taxon>
    </lineage>
</organism>
<evidence type="ECO:0000313" key="2">
    <source>
        <dbReference type="EMBL" id="UWZ54846.1"/>
    </source>
</evidence>
<keyword evidence="1" id="KW-0732">Signal</keyword>
<accession>A0A9Q9IG22</accession>
<feature type="signal peptide" evidence="1">
    <location>
        <begin position="1"/>
        <end position="26"/>
    </location>
</feature>
<dbReference type="AlphaFoldDB" id="A0A9Q9IG22"/>
<sequence>MGLKKKVAAGIATGVMSVAMASPALAVVTYVEGGTWDHGENNSIVWSYYYHPNNNHKSSVKTNQVYPSGCTSPGYYSYASAASRFWSVDYSYYGFC</sequence>
<dbReference type="InterPro" id="IPR006540">
    <property type="entry name" value="Lactococcin_972"/>
</dbReference>